<dbReference type="HOGENOM" id="CLU_000445_28_1_10"/>
<dbReference type="SMART" id="SM00342">
    <property type="entry name" value="HTH_ARAC"/>
    <property type="match status" value="1"/>
</dbReference>
<dbReference type="PROSITE" id="PS01124">
    <property type="entry name" value="HTH_ARAC_FAMILY_2"/>
    <property type="match status" value="1"/>
</dbReference>
<dbReference type="PROSITE" id="PS50109">
    <property type="entry name" value="HIS_KIN"/>
    <property type="match status" value="1"/>
</dbReference>
<dbReference type="Pfam" id="PF00072">
    <property type="entry name" value="Response_reg"/>
    <property type="match status" value="1"/>
</dbReference>
<dbReference type="SUPFAM" id="SSF63829">
    <property type="entry name" value="Calcium-dependent phosphotriesterase"/>
    <property type="match status" value="3"/>
</dbReference>
<proteinExistence type="predicted"/>
<feature type="domain" description="HTH araC/xylS-type" evidence="9">
    <location>
        <begin position="1249"/>
        <end position="1348"/>
    </location>
</feature>
<dbReference type="Gene3D" id="3.30.565.10">
    <property type="entry name" value="Histidine kinase-like ATPase, C-terminal domain"/>
    <property type="match status" value="1"/>
</dbReference>
<dbReference type="EC" id="2.7.13.3" evidence="2"/>
<evidence type="ECO:0000256" key="5">
    <source>
        <dbReference type="ARBA" id="ARBA00023163"/>
    </source>
</evidence>
<dbReference type="InterPro" id="IPR003661">
    <property type="entry name" value="HisK_dim/P_dom"/>
</dbReference>
<name>W0EZ26_9BACT</name>
<feature type="transmembrane region" description="Helical" evidence="7">
    <location>
        <begin position="786"/>
        <end position="807"/>
    </location>
</feature>
<accession>W0EZ26</accession>
<evidence type="ECO:0000259" key="11">
    <source>
        <dbReference type="PROSITE" id="PS50110"/>
    </source>
</evidence>
<dbReference type="InterPro" id="IPR011110">
    <property type="entry name" value="Reg_prop"/>
</dbReference>
<dbReference type="SUPFAM" id="SSF52172">
    <property type="entry name" value="CheY-like"/>
    <property type="match status" value="1"/>
</dbReference>
<evidence type="ECO:0000256" key="2">
    <source>
        <dbReference type="ARBA" id="ARBA00012438"/>
    </source>
</evidence>
<keyword evidence="4" id="KW-0805">Transcription regulation</keyword>
<dbReference type="EMBL" id="CP007035">
    <property type="protein sequence ID" value="AHF14449.1"/>
    <property type="molecule type" value="Genomic_DNA"/>
</dbReference>
<comment type="catalytic activity">
    <reaction evidence="1">
        <text>ATP + protein L-histidine = ADP + protein N-phospho-L-histidine.</text>
        <dbReference type="EC" id="2.7.13.3"/>
    </reaction>
</comment>
<keyword evidence="8" id="KW-0732">Signal</keyword>
<dbReference type="GO" id="GO:0043565">
    <property type="term" value="F:sequence-specific DNA binding"/>
    <property type="evidence" value="ECO:0007669"/>
    <property type="project" value="InterPro"/>
</dbReference>
<feature type="chain" id="PRO_5004789015" description="histidine kinase" evidence="8">
    <location>
        <begin position="28"/>
        <end position="1352"/>
    </location>
</feature>
<evidence type="ECO:0000259" key="9">
    <source>
        <dbReference type="PROSITE" id="PS01124"/>
    </source>
</evidence>
<dbReference type="Gene3D" id="2.130.10.10">
    <property type="entry name" value="YVTN repeat-like/Quinoprotein amine dehydrogenase"/>
    <property type="match status" value="2"/>
</dbReference>
<dbReference type="InterPro" id="IPR003594">
    <property type="entry name" value="HATPase_dom"/>
</dbReference>
<dbReference type="InterPro" id="IPR005467">
    <property type="entry name" value="His_kinase_dom"/>
</dbReference>
<dbReference type="SUPFAM" id="SSF47384">
    <property type="entry name" value="Homodimeric domain of signal transducing histidine kinase"/>
    <property type="match status" value="1"/>
</dbReference>
<dbReference type="Pfam" id="PF02518">
    <property type="entry name" value="HATPase_c"/>
    <property type="match status" value="1"/>
</dbReference>
<dbReference type="Pfam" id="PF00512">
    <property type="entry name" value="HisKA"/>
    <property type="match status" value="1"/>
</dbReference>
<feature type="domain" description="Histidine kinase" evidence="10">
    <location>
        <begin position="828"/>
        <end position="1050"/>
    </location>
</feature>
<dbReference type="InterPro" id="IPR009057">
    <property type="entry name" value="Homeodomain-like_sf"/>
</dbReference>
<evidence type="ECO:0000256" key="1">
    <source>
        <dbReference type="ARBA" id="ARBA00000085"/>
    </source>
</evidence>
<dbReference type="InterPro" id="IPR004358">
    <property type="entry name" value="Sig_transdc_His_kin-like_C"/>
</dbReference>
<dbReference type="Gene3D" id="1.10.10.60">
    <property type="entry name" value="Homeodomain-like"/>
    <property type="match status" value="1"/>
</dbReference>
<dbReference type="InterPro" id="IPR036890">
    <property type="entry name" value="HATPase_C_sf"/>
</dbReference>
<dbReference type="InterPro" id="IPR015943">
    <property type="entry name" value="WD40/YVTN_repeat-like_dom_sf"/>
</dbReference>
<dbReference type="Proteomes" id="UP000003586">
    <property type="component" value="Chromosome"/>
</dbReference>
<dbReference type="eggNOG" id="COG3292">
    <property type="taxonomic scope" value="Bacteria"/>
</dbReference>
<feature type="signal peptide" evidence="8">
    <location>
        <begin position="1"/>
        <end position="27"/>
    </location>
</feature>
<feature type="modified residue" description="4-aspartylphosphate" evidence="6">
    <location>
        <position position="1143"/>
    </location>
</feature>
<feature type="domain" description="Response regulatory" evidence="11">
    <location>
        <begin position="1095"/>
        <end position="1210"/>
    </location>
</feature>
<dbReference type="InterPro" id="IPR011123">
    <property type="entry name" value="Y_Y_Y"/>
</dbReference>
<dbReference type="InterPro" id="IPR036097">
    <property type="entry name" value="HisK_dim/P_sf"/>
</dbReference>
<dbReference type="Pfam" id="PF07494">
    <property type="entry name" value="Reg_prop"/>
    <property type="match status" value="5"/>
</dbReference>
<keyword evidence="7" id="KW-0472">Membrane</keyword>
<evidence type="ECO:0000313" key="12">
    <source>
        <dbReference type="EMBL" id="AHF14449.1"/>
    </source>
</evidence>
<evidence type="ECO:0000256" key="7">
    <source>
        <dbReference type="SAM" id="Phobius"/>
    </source>
</evidence>
<keyword evidence="7" id="KW-0812">Transmembrane</keyword>
<dbReference type="PRINTS" id="PR00344">
    <property type="entry name" value="BCTRLSENSOR"/>
</dbReference>
<dbReference type="FunFam" id="2.60.40.10:FF:000791">
    <property type="entry name" value="Two-component system sensor histidine kinase/response regulator"/>
    <property type="match status" value="1"/>
</dbReference>
<dbReference type="SMART" id="SM00388">
    <property type="entry name" value="HisKA"/>
    <property type="match status" value="1"/>
</dbReference>
<dbReference type="InterPro" id="IPR013783">
    <property type="entry name" value="Ig-like_fold"/>
</dbReference>
<dbReference type="Gene3D" id="2.60.40.10">
    <property type="entry name" value="Immunoglobulins"/>
    <property type="match status" value="1"/>
</dbReference>
<dbReference type="eggNOG" id="COG2205">
    <property type="taxonomic scope" value="Bacteria"/>
</dbReference>
<evidence type="ECO:0000259" key="10">
    <source>
        <dbReference type="PROSITE" id="PS50109"/>
    </source>
</evidence>
<dbReference type="KEGG" id="nso:NIASO_03130"/>
<evidence type="ECO:0000256" key="3">
    <source>
        <dbReference type="ARBA" id="ARBA00022553"/>
    </source>
</evidence>
<dbReference type="Pfam" id="PF07495">
    <property type="entry name" value="Y_Y_Y"/>
    <property type="match status" value="1"/>
</dbReference>
<dbReference type="PANTHER" id="PTHR43547:SF2">
    <property type="entry name" value="HYBRID SIGNAL TRANSDUCTION HISTIDINE KINASE C"/>
    <property type="match status" value="1"/>
</dbReference>
<dbReference type="InterPro" id="IPR011006">
    <property type="entry name" value="CheY-like_superfamily"/>
</dbReference>
<dbReference type="GO" id="GO:0003700">
    <property type="term" value="F:DNA-binding transcription factor activity"/>
    <property type="evidence" value="ECO:0007669"/>
    <property type="project" value="InterPro"/>
</dbReference>
<dbReference type="CDD" id="cd00082">
    <property type="entry name" value="HisKA"/>
    <property type="match status" value="1"/>
</dbReference>
<dbReference type="Gene3D" id="1.10.287.130">
    <property type="match status" value="1"/>
</dbReference>
<dbReference type="eggNOG" id="COG0745">
    <property type="taxonomic scope" value="Bacteria"/>
</dbReference>
<dbReference type="PROSITE" id="PS50110">
    <property type="entry name" value="RESPONSE_REGULATORY"/>
    <property type="match status" value="1"/>
</dbReference>
<dbReference type="GO" id="GO:0000155">
    <property type="term" value="F:phosphorelay sensor kinase activity"/>
    <property type="evidence" value="ECO:0007669"/>
    <property type="project" value="InterPro"/>
</dbReference>
<dbReference type="PANTHER" id="PTHR43547">
    <property type="entry name" value="TWO-COMPONENT HISTIDINE KINASE"/>
    <property type="match status" value="1"/>
</dbReference>
<dbReference type="Pfam" id="PF12833">
    <property type="entry name" value="HTH_18"/>
    <property type="match status" value="1"/>
</dbReference>
<keyword evidence="3 6" id="KW-0597">Phosphoprotein</keyword>
<dbReference type="InterPro" id="IPR001789">
    <property type="entry name" value="Sig_transdc_resp-reg_receiver"/>
</dbReference>
<dbReference type="OrthoDB" id="1489484at2"/>
<keyword evidence="7" id="KW-1133">Transmembrane helix</keyword>
<dbReference type="SUPFAM" id="SSF55874">
    <property type="entry name" value="ATPase domain of HSP90 chaperone/DNA topoisomerase II/histidine kinase"/>
    <property type="match status" value="1"/>
</dbReference>
<organism evidence="12 13">
    <name type="scientific">Niabella soli DSM 19437</name>
    <dbReference type="NCBI Taxonomy" id="929713"/>
    <lineage>
        <taxon>Bacteria</taxon>
        <taxon>Pseudomonadati</taxon>
        <taxon>Bacteroidota</taxon>
        <taxon>Chitinophagia</taxon>
        <taxon>Chitinophagales</taxon>
        <taxon>Chitinophagaceae</taxon>
        <taxon>Niabella</taxon>
    </lineage>
</organism>
<dbReference type="SMART" id="SM00387">
    <property type="entry name" value="HATPase_c"/>
    <property type="match status" value="1"/>
</dbReference>
<sequence>MRNGFTRLRAGVLVCFFISAFANQATAQRLSFNHLTSENGLSNNSVLSIAQDGKGFIWLGTSNGLNRYDGWQIKPYMANNQGSSGLQTADVLSLLCDAEKVLWAGTGSGLNRYNEKADRFEQVSLPVKAAVNALFQDHNHQLWVGTSRGLFLRLNAGQRRFTQFKTANGSNVVKGAVNCIREDHKGNIWIGSDSGLVRLFNNNGRYVFENFIHDPLKTNTLSNNAVSSIYEDVAGNIWIGTLNAGLNEYNPATRTFTHFSKQNGQANSLIHNNVRSILSKNNDELWVGTQEGLSVLNLKTKTFSNFQNNGNDAKSLSQNSIYSLFKDANGSIWVGTYFGGVNRVDAFSTPFKVIRNDGKGNTLNNNVVSSIVEDNNGNLWIGTEGGGLNFFDRRNNRYTEYKNDITNPASIASNLVKFVYLDAEENVWCGTHGGGLNVLDRQSGVFKHYLYTPNQVHSARMEVSAMATDNLGRFWVISTSGIYLFQKNGTHLTPLTFDNGLEALKQVQASTIYKDPSGIVWLGGTPGLYSVAGNKVTVINKNINVNSILPDGNGNIWLTQRNGPTTIYNIRSKQFYDYKNILGQRNIVGLLKDHNGQLWLSTDVGLIRFDPARKSATTYTTADGLAGKEFNYNSFLADSKGEFFFGGYHGITHFFPEQVVINNYRSPLVFTGLLLNNDEVRIDEKKGPLKNNIDQTNAIVFKHDQNLFSINFALLNYIKSNKNKYLIKLSGFDNNWKQVRAPSATYTNLPAGEYLLEVKGANNDEVWTGPIALKITVLPPFWRSNLAYLIYMLLLSAILFLLVRFFFMRALLKKEDELHQIKLNFFTNVSHEIRTHLTLIMAPIEKLLHINKEQNFTSQQLTQIKNNSDRLLSLVSELMDFRKAEANHLNLQVEETELIAFLQQIYVSFSELSLAKKISISYTHNTKEAWLFVDKKQLEKVFFNLLANAFKFTPEGGRIALKVNHQQQATEITVLDSGIGIAPKYMQKLFTNYFQVQDHGLQNTGYGLGLSIAKKIVELHHGKLRVESTQQKTEGTEGSTCFTVTLLPGAGHFNTDTQVHLVAPAAKKSVAAPLHPLRPEPLPAISGRPHRQPYTVLIAEDNPELRALLKQELEHYYNILLAPDGAAALEMVTESIPDLVISDIMMPRLNGDILCRKIKEDERTNHIPVLLLTAKSTQNDQIEGLEKGADAYITKPFSTQVLELTIQNLLETQQKLQQRLRKEFTLHLAANRTGDNKDAAVKTESDFLNHVIGIITAHLEDPDFGVEKLSRKVAMSTPVLYKKLRALTNMSVNELIKNIRFKKAAELVLQKNMTINEISFAVGYDNRKYFSKEFKKHFGVAPSEYAGRENVE</sequence>
<dbReference type="InterPro" id="IPR018060">
    <property type="entry name" value="HTH_AraC"/>
</dbReference>
<dbReference type="SMART" id="SM00448">
    <property type="entry name" value="REC"/>
    <property type="match status" value="1"/>
</dbReference>
<dbReference type="STRING" id="929713.NIASO_03130"/>
<keyword evidence="13" id="KW-1185">Reference proteome</keyword>
<evidence type="ECO:0000256" key="6">
    <source>
        <dbReference type="PROSITE-ProRule" id="PRU00169"/>
    </source>
</evidence>
<evidence type="ECO:0000256" key="8">
    <source>
        <dbReference type="SAM" id="SignalP"/>
    </source>
</evidence>
<keyword evidence="5" id="KW-0804">Transcription</keyword>
<evidence type="ECO:0000313" key="13">
    <source>
        <dbReference type="Proteomes" id="UP000003586"/>
    </source>
</evidence>
<reference evidence="12 13" key="1">
    <citation type="submission" date="2013-12" db="EMBL/GenBank/DDBJ databases">
        <authorList>
            <consortium name="DOE Joint Genome Institute"/>
            <person name="Eisen J."/>
            <person name="Huntemann M."/>
            <person name="Han J."/>
            <person name="Chen A."/>
            <person name="Kyrpides N."/>
            <person name="Mavromatis K."/>
            <person name="Markowitz V."/>
            <person name="Palaniappan K."/>
            <person name="Ivanova N."/>
            <person name="Schaumberg A."/>
            <person name="Pati A."/>
            <person name="Liolios K."/>
            <person name="Nordberg H.P."/>
            <person name="Cantor M.N."/>
            <person name="Hua S.X."/>
            <person name="Woyke T."/>
        </authorList>
    </citation>
    <scope>NUCLEOTIDE SEQUENCE [LARGE SCALE GENOMIC DNA]</scope>
    <source>
        <strain evidence="13">DSM 19437</strain>
    </source>
</reference>
<dbReference type="Gene3D" id="3.40.50.2300">
    <property type="match status" value="1"/>
</dbReference>
<dbReference type="SUPFAM" id="SSF46689">
    <property type="entry name" value="Homeodomain-like"/>
    <property type="match status" value="1"/>
</dbReference>
<protein>
    <recommendedName>
        <fullName evidence="2">histidine kinase</fullName>
        <ecNumber evidence="2">2.7.13.3</ecNumber>
    </recommendedName>
</protein>
<evidence type="ECO:0000256" key="4">
    <source>
        <dbReference type="ARBA" id="ARBA00023015"/>
    </source>
</evidence>
<gene>
    <name evidence="12" type="ORF">NIASO_03130</name>
</gene>